<keyword evidence="2" id="KW-0472">Membrane</keyword>
<dbReference type="PANTHER" id="PTHR43630:SF2">
    <property type="entry name" value="GLYCOSYLTRANSFERASE"/>
    <property type="match status" value="1"/>
</dbReference>
<feature type="domain" description="Glycosyltransferase 2-like" evidence="3">
    <location>
        <begin position="10"/>
        <end position="132"/>
    </location>
</feature>
<dbReference type="Gene3D" id="3.90.550.10">
    <property type="entry name" value="Spore Coat Polysaccharide Biosynthesis Protein SpsA, Chain A"/>
    <property type="match status" value="1"/>
</dbReference>
<accession>A0A2T1LTJ6</accession>
<keyword evidence="2" id="KW-0812">Transmembrane</keyword>
<evidence type="ECO:0000256" key="1">
    <source>
        <dbReference type="ARBA" id="ARBA00022679"/>
    </source>
</evidence>
<reference evidence="5 6" key="2">
    <citation type="submission" date="2018-03" db="EMBL/GenBank/DDBJ databases">
        <authorList>
            <person name="Keele B.F."/>
        </authorList>
    </citation>
    <scope>NUCLEOTIDE SEQUENCE [LARGE SCALE GENOMIC DNA]</scope>
    <source>
        <strain evidence="5 6">CCALA 016</strain>
    </source>
</reference>
<dbReference type="GO" id="GO:0016740">
    <property type="term" value="F:transferase activity"/>
    <property type="evidence" value="ECO:0007669"/>
    <property type="project" value="UniProtKB-KW"/>
</dbReference>
<sequence>MEQKTPKIGIVVIGRNEGERLRRCLLSVLDQATNIIYVDSGSTDGSVEMAKSLSACVVELDLSIPFTAARARNAGFEHLLQINPNVEYVQFVDGDCEMISGWLEAAQQELNNRPLAAIVCGRLRERFPEYSLYNRLCDMEWNTPVGEMKTCGGIVMMRVAALQQVGGFNPELIAGEEPELCVRLRYSGWTIWRIKEEMAYHDAQMLHFRQWWKRSIRSGHAYAQGAWLHGKPPEYHWVRENLSIGFWGLFFPLFVVILACFTQGWGLILFGVYFLLIYRIYRRKRQESVNNQDAFFYALFCVLSKFPQVYGQFQFYLSRLGAKKSTLIEYRV</sequence>
<keyword evidence="2" id="KW-1133">Transmembrane helix</keyword>
<name>A0A2T1LTJ6_9CHRO</name>
<dbReference type="AlphaFoldDB" id="A0A2T1LTJ6"/>
<evidence type="ECO:0000259" key="3">
    <source>
        <dbReference type="Pfam" id="PF00535"/>
    </source>
</evidence>
<keyword evidence="6" id="KW-1185">Reference proteome</keyword>
<organism evidence="5 6">
    <name type="scientific">Aphanothece hegewaldii CCALA 016</name>
    <dbReference type="NCBI Taxonomy" id="2107694"/>
    <lineage>
        <taxon>Bacteria</taxon>
        <taxon>Bacillati</taxon>
        <taxon>Cyanobacteriota</taxon>
        <taxon>Cyanophyceae</taxon>
        <taxon>Oscillatoriophycideae</taxon>
        <taxon>Chroococcales</taxon>
        <taxon>Aphanothecaceae</taxon>
        <taxon>Aphanothece</taxon>
    </lineage>
</organism>
<protein>
    <submittedName>
        <fullName evidence="5">Glycosyl transferase</fullName>
    </submittedName>
</protein>
<evidence type="ECO:0000313" key="6">
    <source>
        <dbReference type="Proteomes" id="UP000239001"/>
    </source>
</evidence>
<dbReference type="Pfam" id="PF00535">
    <property type="entry name" value="Glycos_transf_2"/>
    <property type="match status" value="1"/>
</dbReference>
<dbReference type="Pfam" id="PF02709">
    <property type="entry name" value="Glyco_transf_7C"/>
    <property type="match status" value="1"/>
</dbReference>
<proteinExistence type="predicted"/>
<dbReference type="InterPro" id="IPR027791">
    <property type="entry name" value="Galactosyl_T_C"/>
</dbReference>
<evidence type="ECO:0000256" key="2">
    <source>
        <dbReference type="SAM" id="Phobius"/>
    </source>
</evidence>
<dbReference type="CDD" id="cd00761">
    <property type="entry name" value="Glyco_tranf_GTA_type"/>
    <property type="match status" value="1"/>
</dbReference>
<evidence type="ECO:0000313" key="5">
    <source>
        <dbReference type="EMBL" id="PSF34244.1"/>
    </source>
</evidence>
<dbReference type="OrthoDB" id="9811884at2"/>
<comment type="caution">
    <text evidence="5">The sequence shown here is derived from an EMBL/GenBank/DDBJ whole genome shotgun (WGS) entry which is preliminary data.</text>
</comment>
<feature type="transmembrane region" description="Helical" evidence="2">
    <location>
        <begin position="246"/>
        <end position="276"/>
    </location>
</feature>
<dbReference type="RefSeq" id="WP_106458526.1">
    <property type="nucleotide sequence ID" value="NZ_PXOH01000027.1"/>
</dbReference>
<reference evidence="5 6" key="1">
    <citation type="submission" date="2018-03" db="EMBL/GenBank/DDBJ databases">
        <title>The ancient ancestry and fast evolution of plastids.</title>
        <authorList>
            <person name="Moore K.R."/>
            <person name="Magnabosco C."/>
            <person name="Momper L."/>
            <person name="Gold D.A."/>
            <person name="Bosak T."/>
            <person name="Fournier G.P."/>
        </authorList>
    </citation>
    <scope>NUCLEOTIDE SEQUENCE [LARGE SCALE GENOMIC DNA]</scope>
    <source>
        <strain evidence="5 6">CCALA 016</strain>
    </source>
</reference>
<feature type="domain" description="Galactosyltransferase C-terminal" evidence="4">
    <location>
        <begin position="143"/>
        <end position="198"/>
    </location>
</feature>
<keyword evidence="1 5" id="KW-0808">Transferase</keyword>
<dbReference type="InterPro" id="IPR029044">
    <property type="entry name" value="Nucleotide-diphossugar_trans"/>
</dbReference>
<dbReference type="InterPro" id="IPR001173">
    <property type="entry name" value="Glyco_trans_2-like"/>
</dbReference>
<dbReference type="PANTHER" id="PTHR43630">
    <property type="entry name" value="POLY-BETA-1,6-N-ACETYL-D-GLUCOSAMINE SYNTHASE"/>
    <property type="match status" value="1"/>
</dbReference>
<gene>
    <name evidence="5" type="ORF">C7H19_19130</name>
</gene>
<evidence type="ECO:0000259" key="4">
    <source>
        <dbReference type="Pfam" id="PF02709"/>
    </source>
</evidence>
<dbReference type="Proteomes" id="UP000239001">
    <property type="component" value="Unassembled WGS sequence"/>
</dbReference>
<dbReference type="SUPFAM" id="SSF53448">
    <property type="entry name" value="Nucleotide-diphospho-sugar transferases"/>
    <property type="match status" value="1"/>
</dbReference>
<dbReference type="EMBL" id="PXOH01000027">
    <property type="protein sequence ID" value="PSF34244.1"/>
    <property type="molecule type" value="Genomic_DNA"/>
</dbReference>